<comment type="subcellular location">
    <subcellularLocation>
        <location evidence="1">Cell inner membrane</location>
        <topology evidence="1">Multi-pass membrane protein</topology>
    </subcellularLocation>
    <subcellularLocation>
        <location evidence="8">Cell membrane</location>
        <topology evidence="8">Multi-pass membrane protein</topology>
    </subcellularLocation>
</comment>
<feature type="transmembrane region" description="Helical" evidence="8">
    <location>
        <begin position="12"/>
        <end position="32"/>
    </location>
</feature>
<dbReference type="RefSeq" id="WP_343769361.1">
    <property type="nucleotide sequence ID" value="NZ_BAAACF010000001.1"/>
</dbReference>
<evidence type="ECO:0000259" key="9">
    <source>
        <dbReference type="PROSITE" id="PS50928"/>
    </source>
</evidence>
<protein>
    <submittedName>
        <fullName evidence="10">Iron ABC transporter permease</fullName>
    </submittedName>
</protein>
<dbReference type="Proteomes" id="UP001500339">
    <property type="component" value="Unassembled WGS sequence"/>
</dbReference>
<evidence type="ECO:0000313" key="10">
    <source>
        <dbReference type="EMBL" id="GAA0725369.1"/>
    </source>
</evidence>
<evidence type="ECO:0000313" key="11">
    <source>
        <dbReference type="Proteomes" id="UP001500339"/>
    </source>
</evidence>
<keyword evidence="2 8" id="KW-0813">Transport</keyword>
<comment type="caution">
    <text evidence="10">The sequence shown here is derived from an EMBL/GenBank/DDBJ whole genome shotgun (WGS) entry which is preliminary data.</text>
</comment>
<dbReference type="InterPro" id="IPR000515">
    <property type="entry name" value="MetI-like"/>
</dbReference>
<feature type="transmembrane region" description="Helical" evidence="8">
    <location>
        <begin position="480"/>
        <end position="502"/>
    </location>
</feature>
<gene>
    <name evidence="10" type="ORF">GCM10008905_20610</name>
</gene>
<comment type="similarity">
    <text evidence="8">Belongs to the binding-protein-dependent transport system permease family.</text>
</comment>
<keyword evidence="7 8" id="KW-0472">Membrane</keyword>
<feature type="transmembrane region" description="Helical" evidence="8">
    <location>
        <begin position="251"/>
        <end position="269"/>
    </location>
</feature>
<dbReference type="InterPro" id="IPR035906">
    <property type="entry name" value="MetI-like_sf"/>
</dbReference>
<evidence type="ECO:0000256" key="4">
    <source>
        <dbReference type="ARBA" id="ARBA00022519"/>
    </source>
</evidence>
<keyword evidence="6 8" id="KW-1133">Transmembrane helix</keyword>
<dbReference type="PANTHER" id="PTHR43357">
    <property type="entry name" value="INNER MEMBRANE ABC TRANSPORTER PERMEASE PROTEIN YDCV"/>
    <property type="match status" value="1"/>
</dbReference>
<dbReference type="PANTHER" id="PTHR43357:SF3">
    <property type="entry name" value="FE(3+)-TRANSPORT SYSTEM PERMEASE PROTEIN FBPB 2"/>
    <property type="match status" value="1"/>
</dbReference>
<evidence type="ECO:0000256" key="7">
    <source>
        <dbReference type="ARBA" id="ARBA00023136"/>
    </source>
</evidence>
<evidence type="ECO:0000256" key="8">
    <source>
        <dbReference type="RuleBase" id="RU363032"/>
    </source>
</evidence>
<feature type="transmembrane region" description="Helical" evidence="8">
    <location>
        <begin position="302"/>
        <end position="323"/>
    </location>
</feature>
<dbReference type="Pfam" id="PF00528">
    <property type="entry name" value="BPD_transp_1"/>
    <property type="match status" value="2"/>
</dbReference>
<accession>A0ABP3UAY9</accession>
<feature type="transmembrane region" description="Helical" evidence="8">
    <location>
        <begin position="417"/>
        <end position="435"/>
    </location>
</feature>
<dbReference type="PROSITE" id="PS50928">
    <property type="entry name" value="ABC_TM1"/>
    <property type="match status" value="2"/>
</dbReference>
<feature type="transmembrane region" description="Helical" evidence="8">
    <location>
        <begin position="522"/>
        <end position="544"/>
    </location>
</feature>
<dbReference type="Gene3D" id="1.10.3720.10">
    <property type="entry name" value="MetI-like"/>
    <property type="match status" value="2"/>
</dbReference>
<evidence type="ECO:0000256" key="6">
    <source>
        <dbReference type="ARBA" id="ARBA00022989"/>
    </source>
</evidence>
<keyword evidence="11" id="KW-1185">Reference proteome</keyword>
<feature type="domain" description="ABC transmembrane type-1" evidence="9">
    <location>
        <begin position="65"/>
        <end position="270"/>
    </location>
</feature>
<sequence>MKEHDKKPINIWKIITIVILAVFFLFIAYPLLLVLKKSIIDPNSGSFTLSYFQKFFTKKFYWIGLINSFKVTIVSTLIAVVIGLPIAYLMRKVKIKGNGILEIFIIISYLSPPFIGAYAWIQLLGRSGVVTKFINSVFGMNFNGIYGFLGIVLVMSLQSFPLVYIYISGALKNMDNSLNEAAESLGYTSVERLFKIIIPLVMPTVLASALLVFMRVIADFGTPMLIGEGYKTMPVLIYNQYMSEVGGDDGFAAALCVIIIAVTIILFLIQRIIAKRYSFSMTALKPMIQEKAKGIKNITAHLFVYFTVFLAILPQIVVIYTSFKKNRGGQVFVKGFSLDSYKATLLSKNNSVILNTYKLGIIAIIIIIVLGVLISYLTVRKSNILTSILDTITMFPFIIPGSVLGISYLFAFNKSPLLLSGTALIMIVSFVIRRIPYTIRSSTAIIGQISPSIEEAAISLGETEVGAFTKVVIPMMMPGVIAGAIMSWITTISELSSSIILYTTKTQTLTVSIYTEVIRGNYGNAAAYSTVLTLTSIVSLLIFFKVTGKKELSI</sequence>
<dbReference type="EMBL" id="BAAACF010000001">
    <property type="protein sequence ID" value="GAA0725369.1"/>
    <property type="molecule type" value="Genomic_DNA"/>
</dbReference>
<keyword evidence="3" id="KW-1003">Cell membrane</keyword>
<feature type="domain" description="ABC transmembrane type-1" evidence="9">
    <location>
        <begin position="353"/>
        <end position="543"/>
    </location>
</feature>
<dbReference type="CDD" id="cd06261">
    <property type="entry name" value="TM_PBP2"/>
    <property type="match status" value="2"/>
</dbReference>
<evidence type="ECO:0000256" key="2">
    <source>
        <dbReference type="ARBA" id="ARBA00022448"/>
    </source>
</evidence>
<feature type="transmembrane region" description="Helical" evidence="8">
    <location>
        <begin position="359"/>
        <end position="379"/>
    </location>
</feature>
<name>A0ABP3UAY9_9CLOT</name>
<evidence type="ECO:0000256" key="3">
    <source>
        <dbReference type="ARBA" id="ARBA00022475"/>
    </source>
</evidence>
<feature type="transmembrane region" description="Helical" evidence="8">
    <location>
        <begin position="145"/>
        <end position="167"/>
    </location>
</feature>
<feature type="transmembrane region" description="Helical" evidence="8">
    <location>
        <begin position="100"/>
        <end position="121"/>
    </location>
</feature>
<reference evidence="11" key="1">
    <citation type="journal article" date="2019" name="Int. J. Syst. Evol. Microbiol.">
        <title>The Global Catalogue of Microorganisms (GCM) 10K type strain sequencing project: providing services to taxonomists for standard genome sequencing and annotation.</title>
        <authorList>
            <consortium name="The Broad Institute Genomics Platform"/>
            <consortium name="The Broad Institute Genome Sequencing Center for Infectious Disease"/>
            <person name="Wu L."/>
            <person name="Ma J."/>
        </authorList>
    </citation>
    <scope>NUCLEOTIDE SEQUENCE [LARGE SCALE GENOMIC DNA]</scope>
    <source>
        <strain evidence="11">JCM 1405</strain>
    </source>
</reference>
<proteinExistence type="inferred from homology"/>
<feature type="transmembrane region" description="Helical" evidence="8">
    <location>
        <begin position="60"/>
        <end position="88"/>
    </location>
</feature>
<organism evidence="10 11">
    <name type="scientific">Clostridium malenominatum</name>
    <dbReference type="NCBI Taxonomy" id="1539"/>
    <lineage>
        <taxon>Bacteria</taxon>
        <taxon>Bacillati</taxon>
        <taxon>Bacillota</taxon>
        <taxon>Clostridia</taxon>
        <taxon>Eubacteriales</taxon>
        <taxon>Clostridiaceae</taxon>
        <taxon>Clostridium</taxon>
    </lineage>
</organism>
<feature type="transmembrane region" description="Helical" evidence="8">
    <location>
        <begin position="391"/>
        <end position="411"/>
    </location>
</feature>
<feature type="transmembrane region" description="Helical" evidence="8">
    <location>
        <begin position="196"/>
        <end position="218"/>
    </location>
</feature>
<evidence type="ECO:0000256" key="5">
    <source>
        <dbReference type="ARBA" id="ARBA00022692"/>
    </source>
</evidence>
<keyword evidence="4" id="KW-0997">Cell inner membrane</keyword>
<dbReference type="SUPFAM" id="SSF161098">
    <property type="entry name" value="MetI-like"/>
    <property type="match status" value="2"/>
</dbReference>
<evidence type="ECO:0000256" key="1">
    <source>
        <dbReference type="ARBA" id="ARBA00004429"/>
    </source>
</evidence>
<keyword evidence="5 8" id="KW-0812">Transmembrane</keyword>